<dbReference type="Gene3D" id="1.10.287.480">
    <property type="entry name" value="helix hairpin bin"/>
    <property type="match status" value="1"/>
</dbReference>
<dbReference type="InterPro" id="IPR016153">
    <property type="entry name" value="Heat_shock_Hsp33_N"/>
</dbReference>
<dbReference type="STRING" id="1230338.MOMA_05941"/>
<keyword evidence="3" id="KW-1015">Disulfide bond</keyword>
<keyword evidence="2" id="KW-0862">Zinc</keyword>
<accession>L2F6M5</accession>
<name>L2F6M5_9GAMM</name>
<dbReference type="PATRIC" id="fig|1230338.3.peg.1265"/>
<dbReference type="Gene3D" id="3.55.30.10">
    <property type="entry name" value="Hsp33 domain"/>
    <property type="match status" value="1"/>
</dbReference>
<dbReference type="OrthoDB" id="9793753at2"/>
<dbReference type="CDD" id="cd00498">
    <property type="entry name" value="Hsp33"/>
    <property type="match status" value="1"/>
</dbReference>
<dbReference type="InterPro" id="IPR000397">
    <property type="entry name" value="Heat_shock_Hsp33"/>
</dbReference>
<dbReference type="SUPFAM" id="SSF118352">
    <property type="entry name" value="HSP33 redox switch-like"/>
    <property type="match status" value="1"/>
</dbReference>
<dbReference type="PANTHER" id="PTHR30111:SF1">
    <property type="entry name" value="33 KDA CHAPERONIN"/>
    <property type="match status" value="1"/>
</dbReference>
<dbReference type="InterPro" id="IPR023212">
    <property type="entry name" value="Hsp33_helix_hairpin_bin_dom_sf"/>
</dbReference>
<dbReference type="GO" id="GO:0042026">
    <property type="term" value="P:protein refolding"/>
    <property type="evidence" value="ECO:0007669"/>
    <property type="project" value="TreeGrafter"/>
</dbReference>
<comment type="caution">
    <text evidence="6">The sequence shown here is derived from an EMBL/GenBank/DDBJ whole genome shotgun (WGS) entry which is preliminary data.</text>
</comment>
<keyword evidence="5" id="KW-0676">Redox-active center</keyword>
<proteinExistence type="predicted"/>
<dbReference type="GO" id="GO:0051082">
    <property type="term" value="F:unfolded protein binding"/>
    <property type="evidence" value="ECO:0007669"/>
    <property type="project" value="InterPro"/>
</dbReference>
<dbReference type="InterPro" id="IPR016154">
    <property type="entry name" value="Heat_shock_Hsp33_C"/>
</dbReference>
<sequence>MSSTHSIQDLRQRFFIKNSPVRGDVVRLDDSYQAVIEQKDYPIALQKLLGEMLVAASLLIGTLKIDGRLSIQLQNSTDAKTDTDSNNTDRASQLNWAMAECDSHGFVRGLADWTGNWSGLITANDAFAKLGKGGVLFINIQSNTTQSGMQAEGYQGIVERVADNLADCLTHYQQQSVQIPTLINLACDGKQAGGILVQLLPYSEDEQEHIDNDLFPRLTVLTKTLKATELTKLPPNEILYRLYHEEEVITADPVNLSFGCTCSIQKSASAIFQLGKTQALNLVAEQGGEIGLDCGFCGQIYRFDTQAINEIFA</sequence>
<dbReference type="GO" id="GO:0044183">
    <property type="term" value="F:protein folding chaperone"/>
    <property type="evidence" value="ECO:0007669"/>
    <property type="project" value="TreeGrafter"/>
</dbReference>
<evidence type="ECO:0000256" key="5">
    <source>
        <dbReference type="ARBA" id="ARBA00023284"/>
    </source>
</evidence>
<dbReference type="Pfam" id="PF01430">
    <property type="entry name" value="HSP33"/>
    <property type="match status" value="1"/>
</dbReference>
<keyword evidence="1" id="KW-0963">Cytoplasm</keyword>
<dbReference type="Proteomes" id="UP000023795">
    <property type="component" value="Unassembled WGS sequence"/>
</dbReference>
<protein>
    <submittedName>
        <fullName evidence="6">Hsp33 protein</fullName>
    </submittedName>
</protein>
<evidence type="ECO:0000256" key="3">
    <source>
        <dbReference type="ARBA" id="ARBA00023157"/>
    </source>
</evidence>
<reference evidence="6 7" key="1">
    <citation type="journal article" date="2013" name="Genome Announc.">
        <title>Genome Sequence of Moraxella macacae 0408225, a Novel Bacterial Species Isolated from a Cynomolgus Macaque with Epistaxis.</title>
        <authorList>
            <person name="Ladner J.T."/>
            <person name="Whitehouse C.A."/>
            <person name="Koroleva G.I."/>
            <person name="Palacios G.F."/>
        </authorList>
    </citation>
    <scope>NUCLEOTIDE SEQUENCE [LARGE SCALE GENOMIC DNA]</scope>
    <source>
        <strain evidence="6 7">0408225</strain>
    </source>
</reference>
<evidence type="ECO:0000313" key="7">
    <source>
        <dbReference type="Proteomes" id="UP000023795"/>
    </source>
</evidence>
<dbReference type="AlphaFoldDB" id="L2F6M5"/>
<evidence type="ECO:0000256" key="1">
    <source>
        <dbReference type="ARBA" id="ARBA00022490"/>
    </source>
</evidence>
<dbReference type="eggNOG" id="COG1281">
    <property type="taxonomic scope" value="Bacteria"/>
</dbReference>
<keyword evidence="7" id="KW-1185">Reference proteome</keyword>
<keyword evidence="4" id="KW-0143">Chaperone</keyword>
<evidence type="ECO:0000256" key="4">
    <source>
        <dbReference type="ARBA" id="ARBA00023186"/>
    </source>
</evidence>
<dbReference type="RefSeq" id="WP_009501590.1">
    <property type="nucleotide sequence ID" value="NZ_ANIN01000002.1"/>
</dbReference>
<dbReference type="Gene3D" id="3.90.1280.10">
    <property type="entry name" value="HSP33 redox switch-like"/>
    <property type="match status" value="1"/>
</dbReference>
<dbReference type="GO" id="GO:0005737">
    <property type="term" value="C:cytoplasm"/>
    <property type="evidence" value="ECO:0007669"/>
    <property type="project" value="InterPro"/>
</dbReference>
<organism evidence="6 7">
    <name type="scientific">Moraxella macacae 0408225</name>
    <dbReference type="NCBI Taxonomy" id="1230338"/>
    <lineage>
        <taxon>Bacteria</taxon>
        <taxon>Pseudomonadati</taxon>
        <taxon>Pseudomonadota</taxon>
        <taxon>Gammaproteobacteria</taxon>
        <taxon>Moraxellales</taxon>
        <taxon>Moraxellaceae</taxon>
        <taxon>Moraxella</taxon>
    </lineage>
</organism>
<dbReference type="EMBL" id="ANIN01000002">
    <property type="protein sequence ID" value="ELA08078.1"/>
    <property type="molecule type" value="Genomic_DNA"/>
</dbReference>
<dbReference type="SUPFAM" id="SSF64397">
    <property type="entry name" value="Hsp33 domain"/>
    <property type="match status" value="1"/>
</dbReference>
<evidence type="ECO:0000313" key="6">
    <source>
        <dbReference type="EMBL" id="ELA08078.1"/>
    </source>
</evidence>
<gene>
    <name evidence="6" type="ORF">MOMA_05941</name>
</gene>
<dbReference type="PANTHER" id="PTHR30111">
    <property type="entry name" value="33 KDA CHAPERONIN"/>
    <property type="match status" value="1"/>
</dbReference>
<dbReference type="PIRSF" id="PIRSF005261">
    <property type="entry name" value="Heat_shock_Hsp33"/>
    <property type="match status" value="1"/>
</dbReference>
<evidence type="ECO:0000256" key="2">
    <source>
        <dbReference type="ARBA" id="ARBA00022833"/>
    </source>
</evidence>